<evidence type="ECO:0000313" key="2">
    <source>
        <dbReference type="Proteomes" id="UP000733379"/>
    </source>
</evidence>
<gene>
    <name evidence="1" type="ORF">KO481_23155</name>
</gene>
<keyword evidence="2" id="KW-1185">Reference proteome</keyword>
<organism evidence="1 2">
    <name type="scientific">Nocardia albiluteola</name>
    <dbReference type="NCBI Taxonomy" id="2842303"/>
    <lineage>
        <taxon>Bacteria</taxon>
        <taxon>Bacillati</taxon>
        <taxon>Actinomycetota</taxon>
        <taxon>Actinomycetes</taxon>
        <taxon>Mycobacteriales</taxon>
        <taxon>Nocardiaceae</taxon>
        <taxon>Nocardia</taxon>
    </lineage>
</organism>
<proteinExistence type="predicted"/>
<accession>A0ABS6B2F2</accession>
<sequence>MTAGPLVGAAASGSDSLPGILRAAEGKKIAAVASNGLLSLAVTDGGVLLAAGYDANGPVSGSR</sequence>
<protein>
    <submittedName>
        <fullName evidence="1">Uncharacterized protein</fullName>
    </submittedName>
</protein>
<dbReference type="EMBL" id="JAHKNI010000007">
    <property type="protein sequence ID" value="MBU3064419.1"/>
    <property type="molecule type" value="Genomic_DNA"/>
</dbReference>
<reference evidence="1 2" key="1">
    <citation type="submission" date="2021-06" db="EMBL/GenBank/DDBJ databases">
        <title>Actinomycetes sequencing.</title>
        <authorList>
            <person name="Shan Q."/>
        </authorList>
    </citation>
    <scope>NUCLEOTIDE SEQUENCE [LARGE SCALE GENOMIC DNA]</scope>
    <source>
        <strain evidence="1 2">NEAU-G5</strain>
    </source>
</reference>
<dbReference type="Proteomes" id="UP000733379">
    <property type="component" value="Unassembled WGS sequence"/>
</dbReference>
<comment type="caution">
    <text evidence="1">The sequence shown here is derived from an EMBL/GenBank/DDBJ whole genome shotgun (WGS) entry which is preliminary data.</text>
</comment>
<dbReference type="RefSeq" id="WP_215919545.1">
    <property type="nucleotide sequence ID" value="NZ_JAHKNI010000007.1"/>
</dbReference>
<name>A0ABS6B2F2_9NOCA</name>
<evidence type="ECO:0000313" key="1">
    <source>
        <dbReference type="EMBL" id="MBU3064419.1"/>
    </source>
</evidence>